<evidence type="ECO:0000313" key="2">
    <source>
        <dbReference type="Proteomes" id="UP000199514"/>
    </source>
</evidence>
<dbReference type="RefSeq" id="WP_143084029.1">
    <property type="nucleotide sequence ID" value="NZ_FOLE01000016.1"/>
</dbReference>
<dbReference type="Pfam" id="PF13585">
    <property type="entry name" value="CHU_C"/>
    <property type="match status" value="1"/>
</dbReference>
<name>A0A1I1NKM4_9BACT</name>
<dbReference type="Proteomes" id="UP000199514">
    <property type="component" value="Unassembled WGS sequence"/>
</dbReference>
<proteinExistence type="predicted"/>
<sequence length="2845" mass="293171">MLCSTTVNPSVCSGADGSINLSVSPVGTYTYSWTNASGVVVGTSEDISGLSAGAYTVVVSQGSCTSSLSVTLSDPSPFTLSVTKVDESLCGAGDGSIDLIVSPSAGSYVYSWTNSAGTVVGTSQDMSGLLPDTYTVSVISGSCVSTTSVVINGGSVGFALSSSVVNPSVCSGADGSINLSVSAVGTYTYSWTNASGTVVGTSEDISGLSAGVYTVVVSQGTCTATLSVTLSDPSPFTLSATKVDESLCGAGDGSINLSVSPSAGSYVYSWTNSAGTVVGTSQDMSGLLPDTYTVSVISGSCVSFTSIVINKGPVDFVLSSTKTNPSICGGADGSINLSITPTGSYTYEWSNSSGGIFATTEDVSGLSAGVYTVITSQGTCRDTLSVTLSDPIPFTITVNSVTNVSRCGDTDGAIDITVTGASGSQTYLWKPIGLVTQDLSGLAAGNYTVIVTDGACKDSLTVVVGSPSLSLNTTHTDPTTCNTADGTITLMVGNTVAGVTSFTWKKNNVVIATTQNLTGLSSGTYVGVVSSGTCLDSVVVTLMNPNPFTFNNTIVVDGACGASAGSIQLSLNGAISPVVKWVKLPSTILSQTGLSLTGLAKGVYRAVVADGACKDSIDITVNELLTITATGVNPTQCGGTDGQLSVTTNAVSPVITWTNVATGTVITDLSSASAGTYKVVIKTPNCKDSALVTLTNPVPFTIGGATITPVSVNGGNDGSITGLIVTGASGSETYVWKKRPSTYTAGATIATAPTGITNLTAGVYVVFIKDGACIDSVEFVVPQPLNVTADVTDAITCGGSEGTIILHVQGATSAATYSWIKLPSTPIVGDDTLTGLSAGTYQVTIQDGSITTTQTYVVNEPIPLKIASYNIVNPTCLTTGSIAVSIVNGSGKYGYTWLSGTIDLGVNNDTITGLTAGTYQLSVVDSITNCTKDTTFTLVAPDALKWQIAVSQPTCATPAGGSITLGLLNGSGNYTFSGDLTTAVTNGLAAGSYTVSVLDNVTGCSKIDTTIVLNAPTGCVTICDIDFTLGARPTLCEGSSNGVGLLFILGSHPASYKYRVDKIGGVATGFTSFVEANTALTQLTNLPEGMLKVTVADTLVSPAYSCIGSDSVDITASVIIKITRDDTQPTCLGNDGRVEFSKMSEADTVTYTYAFGDTLVFSSQTLYTGLKADTTYYYKIKTGDGCTLTDSVRLQGTTPIHVAAVVTDADCQDNGGAIALTVIGGSGDFTFLGDLTAANTTGLGAGTYNVVIRDNITLCTKDTAIVVGSPVKFSLQATLTQPACTSTGSVVLAVSNGSGNYSFSGDLTAASTSGLNAGSYTVHIVDNVSGCIKDTTVVLDAPVQLKLQATLTQPTCTSTGSVVFAVSDGSGNYSFSGDLTAASTSGLNAGSYTVHIVDNVSGCIKDTTVVLDAPVGCNPVCNINFTLGSVPTVCPDGNDGTGLLFILSGNPASYKYRIDKVGGVATGSTSFVEVSAALTQLTNLPAGMLKITVSDTAVTPVYSCIKSDSINIASTILVNVQRTDVQPSCIGNDGSVLFTKAVSDTVTYTYMFGAATVFSGQNTYDNLAAGVYPYQIKTGNGCILKDTVILAAPASVRTFAHTTDANCNGVGGSVVIDSVYVGGVLATAPFQYSFSMNGPYTAITSVPFTIPNLPAGSRTLFVRKGSQSCIDDTLLIINNNAALKEAVVAVSSSEGQSSCANAPIVYTATDVNAVGNTSYTWFINGTPVTGNVTDTLAVDTLTQNAVITVIMNSTSTCLSKSSDTAVFNQIVRSLTPQVSIKVPNGLSGQQCNPTVFTFIADTTQVGSGATFEWFVNGVPVSPAVNNDTLVMDTAFTVSQPVKVVVTSADACANPITDTASYNVDISTGVVTPTLTILAYHILADGSQVLISPNDTLCEGEKVAFKAVATSAGATPTYDWYRNNNQFLFTSPVDSLVEVLTIFNPNSPRLLISTMLYASGACADPNPTDFVNFKVMIRKNIPVNVTLAPAIVCSSTPVTFTASSQLDAVSGVTYNFLVNGISVQNGSSLTYASTGLQPNDVVKVVMTAPDGFCYNPSPDTATVTVRAANDPACNPTNCNYTVVVTPTNPTACTTNDDGVIKFTIGNGTGIYQFTIDSTAVPVVWSFNNTFTGLAPGTYHLAVRDTVSKCVMSITQELVRPASIVAFASAHKAATCYGASNGQAKLDSVHFGNGTYQYSLSGTGFLPLPTDSIITGLPAGNITIYFRDVTTGCIAADTVHILQPDSIDAVITQTQMSQCNASTGIVKVDVLQGGTAPYTYVYNGVAGGTLVVGQEFNSLAAGLDTLVVVDAAGCSRQYIFEVKSTTPTVALADLVKVNPNCSGSNTGSITITNVTGGTGPYTVTILPLNQSQIFDPAAPSSIVFNNLTSQVYTVKITDNTTGCSSGEYLVALTSPPAVSFAVSQVKEATCNNADGEAIITSFAGTPPYSYQLNGGSIIPIPADSTSLKIIGLAAGAYTITLYDNTNSGNCATTKPLVIGGTRPLNFTENSKDIVCHGEQNGSITFTNVSGAGTYTVTLTNSSTGETRTETFGNGDYAITGLKGGIYNIKISQGTVGLCYTEFNIVDTIAEPAKIAVTYTYGNGKIVVETIKGGTVGLAGYSVSFDQGVYASITKPYGTDPAEYDTTYTITGAKQYLLSIRDSLGCQLDTLIDIPCGNIVPFIKITESKPSPEKASGQILITAVTGGTAPYYVSLNGAAFEELLPIDSGYAPVFQDLREGEYTLTFKDALGCTLDSVVVVPIDSSFLIPNVITPNGDGYNDKWIIRNLPREGVEVEIVNRWGKKVFKTNNYGNDWDGSGYPDGVYFYSIHMPDGKKYKGWIEIVDSRK</sequence>
<dbReference type="OrthoDB" id="7794186at2"/>
<evidence type="ECO:0000313" key="1">
    <source>
        <dbReference type="EMBL" id="SFC97842.1"/>
    </source>
</evidence>
<keyword evidence="2" id="KW-1185">Reference proteome</keyword>
<gene>
    <name evidence="1" type="ORF">SAMN05421780_1162</name>
</gene>
<dbReference type="Pfam" id="PF13573">
    <property type="entry name" value="SprB"/>
    <property type="match status" value="5"/>
</dbReference>
<organism evidence="1 2">
    <name type="scientific">Flexibacter flexilis DSM 6793</name>
    <dbReference type="NCBI Taxonomy" id="927664"/>
    <lineage>
        <taxon>Bacteria</taxon>
        <taxon>Pseudomonadati</taxon>
        <taxon>Bacteroidota</taxon>
        <taxon>Cytophagia</taxon>
        <taxon>Cytophagales</taxon>
        <taxon>Flexibacteraceae</taxon>
        <taxon>Flexibacter</taxon>
    </lineage>
</organism>
<accession>A0A1I1NKM4</accession>
<dbReference type="InterPro" id="IPR025667">
    <property type="entry name" value="SprB_repeat"/>
</dbReference>
<dbReference type="NCBIfam" id="TIGR04131">
    <property type="entry name" value="Bac_Flav_CTERM"/>
    <property type="match status" value="1"/>
</dbReference>
<dbReference type="InterPro" id="IPR026341">
    <property type="entry name" value="T9SS_type_B"/>
</dbReference>
<dbReference type="EMBL" id="FOLE01000016">
    <property type="protein sequence ID" value="SFC97842.1"/>
    <property type="molecule type" value="Genomic_DNA"/>
</dbReference>
<dbReference type="STRING" id="927664.SAMN05421780_1162"/>
<protein>
    <submittedName>
        <fullName evidence="1">Gliding motility-associated C-terminal domain-containing protein</fullName>
    </submittedName>
</protein>
<reference evidence="1 2" key="1">
    <citation type="submission" date="2016-10" db="EMBL/GenBank/DDBJ databases">
        <authorList>
            <person name="de Groot N.N."/>
        </authorList>
    </citation>
    <scope>NUCLEOTIDE SEQUENCE [LARGE SCALE GENOMIC DNA]</scope>
    <source>
        <strain evidence="1 2">DSM 6793</strain>
    </source>
</reference>